<gene>
    <name evidence="2" type="ORF">E0L93_12015</name>
</gene>
<dbReference type="OrthoDB" id="594980at2"/>
<proteinExistence type="predicted"/>
<evidence type="ECO:0000313" key="3">
    <source>
        <dbReference type="Proteomes" id="UP000295244"/>
    </source>
</evidence>
<dbReference type="SMART" id="SM00748">
    <property type="entry name" value="HEPN"/>
    <property type="match status" value="1"/>
</dbReference>
<organism evidence="2 3">
    <name type="scientific">Rubrobacter taiwanensis</name>
    <dbReference type="NCBI Taxonomy" id="185139"/>
    <lineage>
        <taxon>Bacteria</taxon>
        <taxon>Bacillati</taxon>
        <taxon>Actinomycetota</taxon>
        <taxon>Rubrobacteria</taxon>
        <taxon>Rubrobacterales</taxon>
        <taxon>Rubrobacteraceae</taxon>
        <taxon>Rubrobacter</taxon>
    </lineage>
</organism>
<reference evidence="2 3" key="1">
    <citation type="submission" date="2019-03" db="EMBL/GenBank/DDBJ databases">
        <title>Whole genome sequence of a novel Rubrobacter taiwanensis strain, isolated from Yellowstone National Park.</title>
        <authorList>
            <person name="Freed S."/>
            <person name="Ramaley R.F."/>
            <person name="Kyndt J.A."/>
        </authorList>
    </citation>
    <scope>NUCLEOTIDE SEQUENCE [LARGE SCALE GENOMIC DNA]</scope>
    <source>
        <strain evidence="2 3">Yellowstone</strain>
    </source>
</reference>
<dbReference type="InterPro" id="IPR007842">
    <property type="entry name" value="HEPN_dom"/>
</dbReference>
<keyword evidence="3" id="KW-1185">Reference proteome</keyword>
<evidence type="ECO:0000313" key="2">
    <source>
        <dbReference type="EMBL" id="TCJ15719.1"/>
    </source>
</evidence>
<feature type="domain" description="HEPN" evidence="1">
    <location>
        <begin position="20"/>
        <end position="139"/>
    </location>
</feature>
<dbReference type="AlphaFoldDB" id="A0A4R1BF04"/>
<dbReference type="EMBL" id="SKBU01000022">
    <property type="protein sequence ID" value="TCJ15719.1"/>
    <property type="molecule type" value="Genomic_DNA"/>
</dbReference>
<sequence>MVTGVGGGLIAGSEQAAYRLKLARGFLEEARQDANLSRWRSAVDSAQLAVENAAKAVLTMAGRIGRTHNPATQVRRLIEEGRFDAGFSERLERLAELAELLGPDIHVQTDYGDEVGGRTPWELFDESDAREALAISEEAVGLAEQLLREVSP</sequence>
<dbReference type="PROSITE" id="PS50910">
    <property type="entry name" value="HEPN"/>
    <property type="match status" value="1"/>
</dbReference>
<evidence type="ECO:0000259" key="1">
    <source>
        <dbReference type="PROSITE" id="PS50910"/>
    </source>
</evidence>
<comment type="caution">
    <text evidence="2">The sequence shown here is derived from an EMBL/GenBank/DDBJ whole genome shotgun (WGS) entry which is preliminary data.</text>
</comment>
<dbReference type="SUPFAM" id="SSF81593">
    <property type="entry name" value="Nucleotidyltransferase substrate binding subunit/domain"/>
    <property type="match status" value="1"/>
</dbReference>
<name>A0A4R1BF04_9ACTN</name>
<dbReference type="Pfam" id="PF05168">
    <property type="entry name" value="HEPN"/>
    <property type="match status" value="1"/>
</dbReference>
<dbReference type="Gene3D" id="1.20.120.330">
    <property type="entry name" value="Nucleotidyltransferases domain 2"/>
    <property type="match status" value="1"/>
</dbReference>
<protein>
    <submittedName>
        <fullName evidence="2">HEPN domain-containing protein</fullName>
    </submittedName>
</protein>
<dbReference type="Proteomes" id="UP000295244">
    <property type="component" value="Unassembled WGS sequence"/>
</dbReference>
<accession>A0A4R1BF04</accession>